<protein>
    <submittedName>
        <fullName evidence="1">Uncharacterized protein</fullName>
    </submittedName>
</protein>
<evidence type="ECO:0000313" key="2">
    <source>
        <dbReference type="Proteomes" id="UP000005615"/>
    </source>
</evidence>
<evidence type="ECO:0000313" key="1">
    <source>
        <dbReference type="EMBL" id="EGG29436.1"/>
    </source>
</evidence>
<accession>F3L2M0</accession>
<dbReference type="OrthoDB" id="5735524at2"/>
<gene>
    <name evidence="1" type="ORF">IMCC3088_1794</name>
</gene>
<dbReference type="EMBL" id="AEIG01000054">
    <property type="protein sequence ID" value="EGG29436.1"/>
    <property type="molecule type" value="Genomic_DNA"/>
</dbReference>
<proteinExistence type="predicted"/>
<comment type="caution">
    <text evidence="1">The sequence shown here is derived from an EMBL/GenBank/DDBJ whole genome shotgun (WGS) entry which is preliminary data.</text>
</comment>
<name>F3L2M0_9GAMM</name>
<dbReference type="STRING" id="2518989.IMCC3088_1794"/>
<reference evidence="1 2" key="1">
    <citation type="journal article" date="2011" name="J. Bacteriol.">
        <title>Genome sequence of strain IMCC3088, a proteorhodopsin-containing marine bacterium belonging to the OM60/NOR5 clade.</title>
        <authorList>
            <person name="Jang Y."/>
            <person name="Oh H.M."/>
            <person name="Kang I."/>
            <person name="Lee K."/>
            <person name="Yang S.J."/>
            <person name="Cho J.C."/>
        </authorList>
    </citation>
    <scope>NUCLEOTIDE SEQUENCE [LARGE SCALE GENOMIC DNA]</scope>
    <source>
        <strain evidence="1 2">IMCC3088</strain>
    </source>
</reference>
<organism evidence="1 2">
    <name type="scientific">Aequoribacter fuscus</name>
    <dbReference type="NCBI Taxonomy" id="2518989"/>
    <lineage>
        <taxon>Bacteria</taxon>
        <taxon>Pseudomonadati</taxon>
        <taxon>Pseudomonadota</taxon>
        <taxon>Gammaproteobacteria</taxon>
        <taxon>Cellvibrionales</taxon>
        <taxon>Halieaceae</taxon>
        <taxon>Aequoribacter</taxon>
    </lineage>
</organism>
<dbReference type="AlphaFoldDB" id="F3L2M0"/>
<dbReference type="RefSeq" id="WP_009576027.1">
    <property type="nucleotide sequence ID" value="NZ_AEIG01000054.1"/>
</dbReference>
<sequence>MKTMLTIGLLFLGLFHNAPALANDEADVKFIDSIKALDAFDDAVVKDDVLILWPNPTTQQFLNFERIGKVLCGQHQVNGFLVVWLMDSSHYRASKEVKMLESLNCLAGES</sequence>
<keyword evidence="2" id="KW-1185">Reference proteome</keyword>
<dbReference type="Proteomes" id="UP000005615">
    <property type="component" value="Unassembled WGS sequence"/>
</dbReference>